<reference evidence="2" key="1">
    <citation type="submission" date="2015-06" db="UniProtKB">
        <authorList>
            <consortium name="EnsemblPlants"/>
        </authorList>
    </citation>
    <scope>IDENTIFICATION</scope>
</reference>
<sequence>MELERQWRAHRPATQMEPRVGVNGGAVDGRRRCWSSRRQSGDHVADGHVAGDGVGVPAEGAPADHADGAPGGKSGDHVAGGRVAGGRVLLSPSGTSSLRRSHRRPPPPHSLGAQRQRRSYLDGIGGRRVSRRYPSRWYTGPVTVILDSTSGSELRYASIADYPLLHDNGPPPPASTPHLHSRAKDHASSSSSSTQADAVSTQRTECTLSTAIRTRASSTTPCLELTTGAHRYGGDKGKRKEDREIEEEGGRDSYWPPLQDEATKRQPVSGAKSSRFAGDGNGPRRVAWRT</sequence>
<dbReference type="Gramene" id="ORGLA01G0323700.1">
    <property type="protein sequence ID" value="ORGLA01G0323700.1"/>
    <property type="gene ID" value="ORGLA01G0323700"/>
</dbReference>
<organism evidence="2 3">
    <name type="scientific">Oryza glaberrima</name>
    <name type="common">African rice</name>
    <dbReference type="NCBI Taxonomy" id="4538"/>
    <lineage>
        <taxon>Eukaryota</taxon>
        <taxon>Viridiplantae</taxon>
        <taxon>Streptophyta</taxon>
        <taxon>Embryophyta</taxon>
        <taxon>Tracheophyta</taxon>
        <taxon>Spermatophyta</taxon>
        <taxon>Magnoliopsida</taxon>
        <taxon>Liliopsida</taxon>
        <taxon>Poales</taxon>
        <taxon>Poaceae</taxon>
        <taxon>BOP clade</taxon>
        <taxon>Oryzoideae</taxon>
        <taxon>Oryzeae</taxon>
        <taxon>Oryzinae</taxon>
        <taxon>Oryza</taxon>
    </lineage>
</organism>
<reference evidence="2 3" key="2">
    <citation type="submission" date="2018-04" db="EMBL/GenBank/DDBJ databases">
        <title>OglaRS2 (Oryza glaberrima Reference Sequence Version 2).</title>
        <authorList>
            <person name="Zhang J."/>
            <person name="Kudrna D."/>
            <person name="Lee S."/>
            <person name="Talag J."/>
            <person name="Rajasekar S."/>
            <person name="Wing R.A."/>
        </authorList>
    </citation>
    <scope>NUCLEOTIDE SEQUENCE [LARGE SCALE GENOMIC DNA]</scope>
    <source>
        <strain evidence="2 3">cv. IRGC 96717</strain>
    </source>
</reference>
<feature type="compositionally biased region" description="Basic and acidic residues" evidence="1">
    <location>
        <begin position="232"/>
        <end position="251"/>
    </location>
</feature>
<protein>
    <submittedName>
        <fullName evidence="2">Uncharacterized protein</fullName>
    </submittedName>
</protein>
<accession>I1NTP7</accession>
<evidence type="ECO:0000256" key="1">
    <source>
        <dbReference type="SAM" id="MobiDB-lite"/>
    </source>
</evidence>
<evidence type="ECO:0000313" key="2">
    <source>
        <dbReference type="EnsemblPlants" id="ORGLA01G0323700.1"/>
    </source>
</evidence>
<feature type="region of interest" description="Disordered" evidence="1">
    <location>
        <begin position="1"/>
        <end position="126"/>
    </location>
</feature>
<keyword evidence="3" id="KW-1185">Reference proteome</keyword>
<evidence type="ECO:0000313" key="3">
    <source>
        <dbReference type="Proteomes" id="UP000007306"/>
    </source>
</evidence>
<name>I1NTP7_ORYGL</name>
<proteinExistence type="predicted"/>
<dbReference type="Proteomes" id="UP000007306">
    <property type="component" value="Chromosome 1"/>
</dbReference>
<dbReference type="HOGENOM" id="CLU_977863_0_0_1"/>
<dbReference type="EnsemblPlants" id="ORGLA01G0323700.1">
    <property type="protein sequence ID" value="ORGLA01G0323700.1"/>
    <property type="gene ID" value="ORGLA01G0323700"/>
</dbReference>
<dbReference type="AlphaFoldDB" id="I1NTP7"/>
<feature type="region of interest" description="Disordered" evidence="1">
    <location>
        <begin position="165"/>
        <end position="205"/>
    </location>
</feature>
<feature type="region of interest" description="Disordered" evidence="1">
    <location>
        <begin position="219"/>
        <end position="290"/>
    </location>
</feature>
<dbReference type="OMA" id="ATQMEPR"/>
<feature type="compositionally biased region" description="Polar residues" evidence="1">
    <location>
        <begin position="194"/>
        <end position="205"/>
    </location>
</feature>